<dbReference type="InterPro" id="IPR003476">
    <property type="entry name" value="Glyco_hydro_42"/>
</dbReference>
<dbReference type="GO" id="GO:0009341">
    <property type="term" value="C:beta-galactosidase complex"/>
    <property type="evidence" value="ECO:0007669"/>
    <property type="project" value="InterPro"/>
</dbReference>
<gene>
    <name evidence="12" type="ORF">BITS_1416</name>
</gene>
<dbReference type="RefSeq" id="WP_081693565.1">
    <property type="nucleotide sequence ID" value="NZ_JAXEUP010000066.1"/>
</dbReference>
<dbReference type="AlphaFoldDB" id="A0A087EAU7"/>
<dbReference type="EC" id="3.2.1.23" evidence="3 6"/>
<feature type="binding site" evidence="9">
    <location>
        <position position="162"/>
    </location>
    <ligand>
        <name>Zn(2+)</name>
        <dbReference type="ChEBI" id="CHEBI:29105"/>
    </ligand>
</feature>
<reference evidence="12 13" key="1">
    <citation type="submission" date="2014-03" db="EMBL/GenBank/DDBJ databases">
        <title>Genomics of Bifidobacteria.</title>
        <authorList>
            <person name="Ventura M."/>
            <person name="Milani C."/>
            <person name="Lugli G.A."/>
        </authorList>
    </citation>
    <scope>NUCLEOTIDE SEQUENCE [LARGE SCALE GENOMIC DNA]</scope>
    <source>
        <strain evidence="12 13">JCM 13495</strain>
    </source>
</reference>
<evidence type="ECO:0000313" key="12">
    <source>
        <dbReference type="EMBL" id="KFJ04898.1"/>
    </source>
</evidence>
<dbReference type="eggNOG" id="COG1874">
    <property type="taxonomic scope" value="Bacteria"/>
</dbReference>
<evidence type="ECO:0000256" key="9">
    <source>
        <dbReference type="PIRSR" id="PIRSR001084-3"/>
    </source>
</evidence>
<keyword evidence="9" id="KW-0479">Metal-binding</keyword>
<dbReference type="GO" id="GO:0004565">
    <property type="term" value="F:beta-galactosidase activity"/>
    <property type="evidence" value="ECO:0007669"/>
    <property type="project" value="UniProtKB-EC"/>
</dbReference>
<keyword evidence="4 6" id="KW-0378">Hydrolase</keyword>
<dbReference type="CDD" id="cd03143">
    <property type="entry name" value="A4_beta-galactosidase_middle_domain"/>
    <property type="match status" value="1"/>
</dbReference>
<dbReference type="GO" id="GO:0046872">
    <property type="term" value="F:metal ion binding"/>
    <property type="evidence" value="ECO:0007669"/>
    <property type="project" value="UniProtKB-KW"/>
</dbReference>
<feature type="active site" description="Nucleophile" evidence="7">
    <location>
        <position position="309"/>
    </location>
</feature>
<proteinExistence type="inferred from homology"/>
<feature type="active site" description="Proton donor" evidence="7">
    <location>
        <position position="149"/>
    </location>
</feature>
<dbReference type="InterPro" id="IPR013738">
    <property type="entry name" value="Beta_galactosidase_Trimer"/>
</dbReference>
<feature type="binding site" evidence="9">
    <location>
        <position position="159"/>
    </location>
    <ligand>
        <name>Zn(2+)</name>
        <dbReference type="ChEBI" id="CHEBI:29105"/>
    </ligand>
</feature>
<organism evidence="12 13">
    <name type="scientific">Bifidobacterium tsurumiense</name>
    <dbReference type="NCBI Taxonomy" id="356829"/>
    <lineage>
        <taxon>Bacteria</taxon>
        <taxon>Bacillati</taxon>
        <taxon>Actinomycetota</taxon>
        <taxon>Actinomycetes</taxon>
        <taxon>Bifidobacteriales</taxon>
        <taxon>Bifidobacteriaceae</taxon>
        <taxon>Bifidobacterium</taxon>
    </lineage>
</organism>
<protein>
    <recommendedName>
        <fullName evidence="3 6">Beta-galactosidase</fullName>
        <shortName evidence="6">Beta-gal</shortName>
        <ecNumber evidence="3 6">3.2.1.23</ecNumber>
    </recommendedName>
</protein>
<dbReference type="PIRSF" id="PIRSF001084">
    <property type="entry name" value="B-galactosidase"/>
    <property type="match status" value="1"/>
</dbReference>
<dbReference type="OrthoDB" id="9800974at2"/>
<comment type="caution">
    <text evidence="12">The sequence shown here is derived from an EMBL/GenBank/DDBJ whole genome shotgun (WGS) entry which is preliminary data.</text>
</comment>
<feature type="binding site" evidence="9">
    <location>
        <position position="157"/>
    </location>
    <ligand>
        <name>Zn(2+)</name>
        <dbReference type="ChEBI" id="CHEBI:29105"/>
    </ligand>
</feature>
<evidence type="ECO:0000256" key="1">
    <source>
        <dbReference type="ARBA" id="ARBA00001412"/>
    </source>
</evidence>
<feature type="binding site" evidence="8">
    <location>
        <position position="110"/>
    </location>
    <ligand>
        <name>substrate</name>
    </ligand>
</feature>
<feature type="binding site" evidence="8">
    <location>
        <position position="148"/>
    </location>
    <ligand>
        <name>substrate</name>
    </ligand>
</feature>
<name>A0A087EAU7_9BIFI</name>
<dbReference type="Proteomes" id="UP000029080">
    <property type="component" value="Unassembled WGS sequence"/>
</dbReference>
<keyword evidence="13" id="KW-1185">Reference proteome</keyword>
<dbReference type="Pfam" id="PF08532">
    <property type="entry name" value="Glyco_hydro_42M"/>
    <property type="match status" value="1"/>
</dbReference>
<dbReference type="Gene3D" id="3.20.20.80">
    <property type="entry name" value="Glycosidases"/>
    <property type="match status" value="1"/>
</dbReference>
<evidence type="ECO:0000259" key="11">
    <source>
        <dbReference type="Pfam" id="PF08532"/>
    </source>
</evidence>
<dbReference type="PANTHER" id="PTHR36447">
    <property type="entry name" value="BETA-GALACTOSIDASE GANA"/>
    <property type="match status" value="1"/>
</dbReference>
<dbReference type="InterPro" id="IPR029062">
    <property type="entry name" value="Class_I_gatase-like"/>
</dbReference>
<evidence type="ECO:0000259" key="10">
    <source>
        <dbReference type="Pfam" id="PF02449"/>
    </source>
</evidence>
<sequence>MTQQFDSFLFGGDWNPEQWPEETWEQDVTMLEHAHMNEATINVFSWTLLQPDEHTYDFSKLDAIIALLVKHNFNIVLATATAAVPAWMSRLHPEVLRANIDGVRNTFGGRHNFCPTSDVFRSQAKELTTRIAQRYAGTPGLQAWHVNNEYGNGGGICYCENCAQEFRLWLKKKYGTIEALNQAWCMNFWSHTITAWEDVMPPLGTGDGIGTDKSVISGLLIDYRRFQNEAMLDCFIIERDAIRQNDETTPITTNLMSTFKDLDYFAWGREMDIVSWDNYPGMDTPASFTAMRHDLMRGVGGGKPFMLMEQTPNQQNWFPFCEVKQPGEVRALSWHAVAHGADTVQFFQLRQSIGGCERFHGAIIGHDGTENTRVFKETTRLGEELQQIGTSIMGSAVRSRVAIIFDWESYWSLEACVGPTKGLRYPDEVHRFYKAFHSLGLSVDVIPSTADAQTLAKYAIVAAPTLIMVKPGVAQSLEEYVRKGGRFITGYMSGLHDEHDLIVPGGYPGELRSLTGVWVEEIDAMAPEASIEVRSGESASGETDSTPAIEGQGTIVASIMHLEGAKPLARYGGDGFYAGTTAVSEHDFGKGRAYFVGTALDEGGMKAVAIRAIDGLDLECLDIPEGADVAVRYAEDGSRFVFVTNLESASKRIVVPWLAGEESLVEQGIAAPDYGVEQSDAVIAAREDSARKVKAGDDGTVELSSYGVAVFHLQ</sequence>
<dbReference type="SUPFAM" id="SSF52317">
    <property type="entry name" value="Class I glutamine amidotransferase-like"/>
    <property type="match status" value="1"/>
</dbReference>
<evidence type="ECO:0000256" key="3">
    <source>
        <dbReference type="ARBA" id="ARBA00012756"/>
    </source>
</evidence>
<accession>A0A087EAU7</accession>
<dbReference type="EMBL" id="JGZU01000017">
    <property type="protein sequence ID" value="KFJ04898.1"/>
    <property type="molecule type" value="Genomic_DNA"/>
</dbReference>
<keyword evidence="9" id="KW-0862">Zinc</keyword>
<evidence type="ECO:0000256" key="5">
    <source>
        <dbReference type="ARBA" id="ARBA00023295"/>
    </source>
</evidence>
<evidence type="ECO:0000256" key="2">
    <source>
        <dbReference type="ARBA" id="ARBA00005940"/>
    </source>
</evidence>
<feature type="domain" description="Glycoside hydrolase family 42 N-terminal" evidence="10">
    <location>
        <begin position="13"/>
        <end position="388"/>
    </location>
</feature>
<dbReference type="SUPFAM" id="SSF51445">
    <property type="entry name" value="(Trans)glycosidases"/>
    <property type="match status" value="1"/>
</dbReference>
<evidence type="ECO:0000313" key="13">
    <source>
        <dbReference type="Proteomes" id="UP000029080"/>
    </source>
</evidence>
<feature type="binding site" evidence="9">
    <location>
        <position position="114"/>
    </location>
    <ligand>
        <name>Zn(2+)</name>
        <dbReference type="ChEBI" id="CHEBI:29105"/>
    </ligand>
</feature>
<evidence type="ECO:0000256" key="7">
    <source>
        <dbReference type="PIRSR" id="PIRSR001084-1"/>
    </source>
</evidence>
<feature type="binding site" evidence="8">
    <location>
        <position position="317"/>
    </location>
    <ligand>
        <name>substrate</name>
    </ligand>
</feature>
<evidence type="ECO:0000256" key="8">
    <source>
        <dbReference type="PIRSR" id="PIRSR001084-2"/>
    </source>
</evidence>
<dbReference type="InterPro" id="IPR017853">
    <property type="entry name" value="GH"/>
</dbReference>
<evidence type="ECO:0000256" key="4">
    <source>
        <dbReference type="ARBA" id="ARBA00022801"/>
    </source>
</evidence>
<dbReference type="GO" id="GO:0005975">
    <property type="term" value="P:carbohydrate metabolic process"/>
    <property type="evidence" value="ECO:0007669"/>
    <property type="project" value="InterPro"/>
</dbReference>
<dbReference type="Pfam" id="PF02449">
    <property type="entry name" value="Glyco_hydro_42"/>
    <property type="match status" value="1"/>
</dbReference>
<keyword evidence="5 6" id="KW-0326">Glycosidase</keyword>
<evidence type="ECO:0000256" key="6">
    <source>
        <dbReference type="PIRNR" id="PIRNR001084"/>
    </source>
</evidence>
<dbReference type="STRING" id="356829.BITS_1416"/>
<feature type="domain" description="Beta-galactosidase trimerisation" evidence="11">
    <location>
        <begin position="400"/>
        <end position="617"/>
    </location>
</feature>
<comment type="catalytic activity">
    <reaction evidence="1 6">
        <text>Hydrolysis of terminal non-reducing beta-D-galactose residues in beta-D-galactosides.</text>
        <dbReference type="EC" id="3.2.1.23"/>
    </reaction>
</comment>
<dbReference type="PANTHER" id="PTHR36447:SF1">
    <property type="entry name" value="BETA-GALACTOSIDASE GANA"/>
    <property type="match status" value="1"/>
</dbReference>
<dbReference type="Gene3D" id="3.40.50.880">
    <property type="match status" value="1"/>
</dbReference>
<comment type="similarity">
    <text evidence="2 6">Belongs to the glycosyl hydrolase 42 family.</text>
</comment>
<dbReference type="InterPro" id="IPR013529">
    <property type="entry name" value="Glyco_hydro_42_N"/>
</dbReference>